<sequence length="56" mass="6079">GGLGDRIIGGLGGWLSAGLSSRLGDRLGAGFNSRLGGQLGVWLWRAWWLARRWVQD</sequence>
<proteinExistence type="predicted"/>
<name>A0A699IHL7_TANCI</name>
<evidence type="ECO:0000313" key="1">
    <source>
        <dbReference type="EMBL" id="GEZ61768.1"/>
    </source>
</evidence>
<organism evidence="1">
    <name type="scientific">Tanacetum cinerariifolium</name>
    <name type="common">Dalmatian daisy</name>
    <name type="synonym">Chrysanthemum cinerariifolium</name>
    <dbReference type="NCBI Taxonomy" id="118510"/>
    <lineage>
        <taxon>Eukaryota</taxon>
        <taxon>Viridiplantae</taxon>
        <taxon>Streptophyta</taxon>
        <taxon>Embryophyta</taxon>
        <taxon>Tracheophyta</taxon>
        <taxon>Spermatophyta</taxon>
        <taxon>Magnoliopsida</taxon>
        <taxon>eudicotyledons</taxon>
        <taxon>Gunneridae</taxon>
        <taxon>Pentapetalae</taxon>
        <taxon>asterids</taxon>
        <taxon>campanulids</taxon>
        <taxon>Asterales</taxon>
        <taxon>Asteraceae</taxon>
        <taxon>Asteroideae</taxon>
        <taxon>Anthemideae</taxon>
        <taxon>Anthemidinae</taxon>
        <taxon>Tanacetum</taxon>
    </lineage>
</organism>
<dbReference type="EMBL" id="BKCJ010301175">
    <property type="protein sequence ID" value="GEZ61768.1"/>
    <property type="molecule type" value="Genomic_DNA"/>
</dbReference>
<accession>A0A699IHL7</accession>
<reference evidence="1" key="1">
    <citation type="journal article" date="2019" name="Sci. Rep.">
        <title>Draft genome of Tanacetum cinerariifolium, the natural source of mosquito coil.</title>
        <authorList>
            <person name="Yamashiro T."/>
            <person name="Shiraishi A."/>
            <person name="Satake H."/>
            <person name="Nakayama K."/>
        </authorList>
    </citation>
    <scope>NUCLEOTIDE SEQUENCE</scope>
</reference>
<protein>
    <submittedName>
        <fullName evidence="1">Uncharacterized protein</fullName>
    </submittedName>
</protein>
<gene>
    <name evidence="1" type="ORF">Tci_533741</name>
</gene>
<comment type="caution">
    <text evidence="1">The sequence shown here is derived from an EMBL/GenBank/DDBJ whole genome shotgun (WGS) entry which is preliminary data.</text>
</comment>
<feature type="non-terminal residue" evidence="1">
    <location>
        <position position="1"/>
    </location>
</feature>
<dbReference type="AlphaFoldDB" id="A0A699IHL7"/>